<dbReference type="AlphaFoldDB" id="A0A3B3THD6"/>
<evidence type="ECO:0000256" key="7">
    <source>
        <dbReference type="ARBA" id="ARBA00023180"/>
    </source>
</evidence>
<dbReference type="SMART" id="SM00406">
    <property type="entry name" value="IGv"/>
    <property type="match status" value="1"/>
</dbReference>
<feature type="region of interest" description="Disordered" evidence="8">
    <location>
        <begin position="308"/>
        <end position="335"/>
    </location>
</feature>
<evidence type="ECO:0000256" key="4">
    <source>
        <dbReference type="ARBA" id="ARBA00022859"/>
    </source>
</evidence>
<reference evidence="12" key="2">
    <citation type="submission" date="2025-09" db="UniProtKB">
        <authorList>
            <consortium name="Ensembl"/>
        </authorList>
    </citation>
    <scope>IDENTIFICATION</scope>
</reference>
<dbReference type="GeneTree" id="ENSGT00950000182968"/>
<keyword evidence="13" id="KW-1185">Reference proteome</keyword>
<feature type="signal peptide" evidence="10">
    <location>
        <begin position="1"/>
        <end position="18"/>
    </location>
</feature>
<evidence type="ECO:0000313" key="13">
    <source>
        <dbReference type="Proteomes" id="UP000261500"/>
    </source>
</evidence>
<dbReference type="SMART" id="SM00408">
    <property type="entry name" value="IGc2"/>
    <property type="match status" value="1"/>
</dbReference>
<evidence type="ECO:0000313" key="12">
    <source>
        <dbReference type="Ensembl" id="ENSPLAP00000000077.1"/>
    </source>
</evidence>
<dbReference type="InterPro" id="IPR013783">
    <property type="entry name" value="Ig-like_fold"/>
</dbReference>
<keyword evidence="6" id="KW-1015">Disulfide bond</keyword>
<dbReference type="InterPro" id="IPR003598">
    <property type="entry name" value="Ig_sub2"/>
</dbReference>
<dbReference type="Proteomes" id="UP000261500">
    <property type="component" value="Unplaced"/>
</dbReference>
<keyword evidence="3 10" id="KW-0732">Signal</keyword>
<accession>A0A3B3THD6</accession>
<keyword evidence="9" id="KW-1133">Transmembrane helix</keyword>
<evidence type="ECO:0000256" key="6">
    <source>
        <dbReference type="ARBA" id="ARBA00023157"/>
    </source>
</evidence>
<evidence type="ECO:0000256" key="5">
    <source>
        <dbReference type="ARBA" id="ARBA00023136"/>
    </source>
</evidence>
<dbReference type="InterPro" id="IPR013106">
    <property type="entry name" value="Ig_V-set"/>
</dbReference>
<dbReference type="InterPro" id="IPR036179">
    <property type="entry name" value="Ig-like_dom_sf"/>
</dbReference>
<evidence type="ECO:0000256" key="1">
    <source>
        <dbReference type="ARBA" id="ARBA00004236"/>
    </source>
</evidence>
<evidence type="ECO:0000256" key="2">
    <source>
        <dbReference type="ARBA" id="ARBA00022475"/>
    </source>
</evidence>
<keyword evidence="2" id="KW-1003">Cell membrane</keyword>
<evidence type="ECO:0000259" key="11">
    <source>
        <dbReference type="PROSITE" id="PS50835"/>
    </source>
</evidence>
<comment type="subcellular location">
    <subcellularLocation>
        <location evidence="1">Cell membrane</location>
    </subcellularLocation>
</comment>
<dbReference type="Ensembl" id="ENSPLAT00000017045.1">
    <property type="protein sequence ID" value="ENSPLAP00000000077.1"/>
    <property type="gene ID" value="ENSPLAG00000023947.1"/>
</dbReference>
<reference evidence="12" key="1">
    <citation type="submission" date="2025-08" db="UniProtKB">
        <authorList>
            <consortium name="Ensembl"/>
        </authorList>
    </citation>
    <scope>IDENTIFICATION</scope>
</reference>
<dbReference type="PANTHER" id="PTHR19433">
    <property type="entry name" value="T-CELL RECEPTOR ALPHA CHAIN V REGION-RELATED"/>
    <property type="match status" value="1"/>
</dbReference>
<dbReference type="SMART" id="SM00409">
    <property type="entry name" value="IG"/>
    <property type="match status" value="1"/>
</dbReference>
<keyword evidence="4" id="KW-0391">Immunity</keyword>
<dbReference type="Pfam" id="PF07686">
    <property type="entry name" value="V-set"/>
    <property type="match status" value="1"/>
</dbReference>
<dbReference type="GO" id="GO:0002376">
    <property type="term" value="P:immune system process"/>
    <property type="evidence" value="ECO:0007669"/>
    <property type="project" value="UniProtKB-KW"/>
</dbReference>
<organism evidence="12 13">
    <name type="scientific">Poecilia latipinna</name>
    <name type="common">sailfin molly</name>
    <dbReference type="NCBI Taxonomy" id="48699"/>
    <lineage>
        <taxon>Eukaryota</taxon>
        <taxon>Metazoa</taxon>
        <taxon>Chordata</taxon>
        <taxon>Craniata</taxon>
        <taxon>Vertebrata</taxon>
        <taxon>Euteleostomi</taxon>
        <taxon>Actinopterygii</taxon>
        <taxon>Neopterygii</taxon>
        <taxon>Teleostei</taxon>
        <taxon>Neoteleostei</taxon>
        <taxon>Acanthomorphata</taxon>
        <taxon>Ovalentaria</taxon>
        <taxon>Atherinomorphae</taxon>
        <taxon>Cyprinodontiformes</taxon>
        <taxon>Poeciliidae</taxon>
        <taxon>Poeciliinae</taxon>
        <taxon>Poecilia</taxon>
    </lineage>
</organism>
<evidence type="ECO:0000256" key="3">
    <source>
        <dbReference type="ARBA" id="ARBA00022729"/>
    </source>
</evidence>
<feature type="chain" id="PRO_5017215262" evidence="10">
    <location>
        <begin position="19"/>
        <end position="362"/>
    </location>
</feature>
<sequence>MTAPVIAWCLTFLFLGSQNTLLRQERTFNSTDVGSNVTLPCFYDPKNAVMIYWFKQTVGQKLNMFSSHYRLENQGRFHNEFKDNPRFELEAGSGKNHLRISDLQPSDSATYFCVAIDSNKFEFGDGATVNVEGPGSNIHTLVHQPEGPVTLTCSVDTGSCDGENSFYWFKEAKESQAGIIYTPGGRNGGCSKTMTTATQSCDYVVPLMNLDVSNDGVASCAVASCGSLLFEDGENMESADELISPELVVHFLSGALTVTVILSAVMAFSIWRIKKTIRSHCAGKCQFCFKLFKNNYLSLKKNKKSGNEDEESLQYSTLRQHRSNGSRRQRDDTRSQCVYASVKQAKSTLVAATPDNTLYNVC</sequence>
<dbReference type="PROSITE" id="PS50835">
    <property type="entry name" value="IG_LIKE"/>
    <property type="match status" value="1"/>
</dbReference>
<keyword evidence="5 9" id="KW-0472">Membrane</keyword>
<dbReference type="InterPro" id="IPR007110">
    <property type="entry name" value="Ig-like_dom"/>
</dbReference>
<protein>
    <submittedName>
        <fullName evidence="12">V-set and immunoglobulin domain-containing protein 1-like</fullName>
    </submittedName>
</protein>
<feature type="transmembrane region" description="Helical" evidence="9">
    <location>
        <begin position="247"/>
        <end position="271"/>
    </location>
</feature>
<feature type="domain" description="Ig-like" evidence="11">
    <location>
        <begin position="34"/>
        <end position="130"/>
    </location>
</feature>
<name>A0A3B3THD6_9TELE</name>
<keyword evidence="9" id="KW-0812">Transmembrane</keyword>
<evidence type="ECO:0000256" key="10">
    <source>
        <dbReference type="SAM" id="SignalP"/>
    </source>
</evidence>
<dbReference type="GO" id="GO:0009617">
    <property type="term" value="P:response to bacterium"/>
    <property type="evidence" value="ECO:0007669"/>
    <property type="project" value="TreeGrafter"/>
</dbReference>
<dbReference type="GO" id="GO:0005886">
    <property type="term" value="C:plasma membrane"/>
    <property type="evidence" value="ECO:0007669"/>
    <property type="project" value="UniProtKB-SubCell"/>
</dbReference>
<evidence type="ECO:0000256" key="9">
    <source>
        <dbReference type="SAM" id="Phobius"/>
    </source>
</evidence>
<dbReference type="STRING" id="48699.ENSPLAP00000000077"/>
<dbReference type="InterPro" id="IPR052051">
    <property type="entry name" value="TCR_complex_component"/>
</dbReference>
<dbReference type="SUPFAM" id="SSF48726">
    <property type="entry name" value="Immunoglobulin"/>
    <property type="match status" value="2"/>
</dbReference>
<dbReference type="PANTHER" id="PTHR19433:SF127">
    <property type="entry name" value="NITR9"/>
    <property type="match status" value="1"/>
</dbReference>
<keyword evidence="7" id="KW-0325">Glycoprotein</keyword>
<dbReference type="InterPro" id="IPR003599">
    <property type="entry name" value="Ig_sub"/>
</dbReference>
<proteinExistence type="predicted"/>
<evidence type="ECO:0000256" key="8">
    <source>
        <dbReference type="SAM" id="MobiDB-lite"/>
    </source>
</evidence>
<dbReference type="Gene3D" id="2.60.40.10">
    <property type="entry name" value="Immunoglobulins"/>
    <property type="match status" value="2"/>
</dbReference>